<keyword evidence="2" id="KW-0472">Membrane</keyword>
<dbReference type="RefSeq" id="WP_137606085.1">
    <property type="nucleotide sequence ID" value="NZ_BJDH01000001.1"/>
</dbReference>
<dbReference type="PROSITE" id="PS50937">
    <property type="entry name" value="HTH_MERR_2"/>
    <property type="match status" value="1"/>
</dbReference>
<gene>
    <name evidence="4" type="ORF">ACFQH1_03895</name>
</gene>
<feature type="transmembrane region" description="Helical" evidence="2">
    <location>
        <begin position="166"/>
        <end position="185"/>
    </location>
</feature>
<evidence type="ECO:0000259" key="3">
    <source>
        <dbReference type="PROSITE" id="PS50937"/>
    </source>
</evidence>
<dbReference type="SMART" id="SM00422">
    <property type="entry name" value="HTH_MERR"/>
    <property type="match status" value="1"/>
</dbReference>
<dbReference type="PANTHER" id="PTHR30204">
    <property type="entry name" value="REDOX-CYCLING DRUG-SENSING TRANSCRIPTIONAL ACTIVATOR SOXR"/>
    <property type="match status" value="1"/>
</dbReference>
<accession>A0ABW1UF59</accession>
<feature type="transmembrane region" description="Helical" evidence="2">
    <location>
        <begin position="142"/>
        <end position="160"/>
    </location>
</feature>
<dbReference type="InterPro" id="IPR000551">
    <property type="entry name" value="MerR-type_HTH_dom"/>
</dbReference>
<dbReference type="InterPro" id="IPR009061">
    <property type="entry name" value="DNA-bd_dom_put_sf"/>
</dbReference>
<keyword evidence="2" id="KW-1133">Transmembrane helix</keyword>
<evidence type="ECO:0000256" key="2">
    <source>
        <dbReference type="SAM" id="Phobius"/>
    </source>
</evidence>
<sequence>MSQYTTGEMAKLAQVSVRTIQYYDQRQLLTPSAKSEGGRRLYSVADLNRLKLILLLKQLGLSLKSIQAVLASPEAPKVLRLLLVEQANALRKQVDTTQQQLSQIEQLQRGLTDLTNLPINSITDIDQLMTNQHGLARIHRDLLIWGGCLDVIEIGTLIWGSTQGQWWPFMIGLVLAVIGAFWLTVRYFRAVNYVCPNCQTIFRPTYWQMVFARHTVKTRKLTCPHCHGSYFCVEHYNH</sequence>
<comment type="caution">
    <text evidence="4">The sequence shown here is derived from an EMBL/GenBank/DDBJ whole genome shotgun (WGS) entry which is preliminary data.</text>
</comment>
<evidence type="ECO:0000313" key="5">
    <source>
        <dbReference type="Proteomes" id="UP001596227"/>
    </source>
</evidence>
<feature type="domain" description="HTH merR-type" evidence="3">
    <location>
        <begin position="1"/>
        <end position="72"/>
    </location>
</feature>
<dbReference type="Gene3D" id="1.10.1660.10">
    <property type="match status" value="1"/>
</dbReference>
<keyword evidence="2" id="KW-0812">Transmembrane</keyword>
<evidence type="ECO:0000256" key="1">
    <source>
        <dbReference type="ARBA" id="ARBA00023125"/>
    </source>
</evidence>
<dbReference type="PANTHER" id="PTHR30204:SF90">
    <property type="entry name" value="HTH-TYPE TRANSCRIPTIONAL ACTIVATOR MTA"/>
    <property type="match status" value="1"/>
</dbReference>
<evidence type="ECO:0000313" key="4">
    <source>
        <dbReference type="EMBL" id="MFC6294339.1"/>
    </source>
</evidence>
<proteinExistence type="predicted"/>
<keyword evidence="1" id="KW-0238">DNA-binding</keyword>
<organism evidence="4 5">
    <name type="scientific">Lactiplantibacillus daoliensis</name>
    <dbReference type="NCBI Taxonomy" id="2559916"/>
    <lineage>
        <taxon>Bacteria</taxon>
        <taxon>Bacillati</taxon>
        <taxon>Bacillota</taxon>
        <taxon>Bacilli</taxon>
        <taxon>Lactobacillales</taxon>
        <taxon>Lactobacillaceae</taxon>
        <taxon>Lactiplantibacillus</taxon>
    </lineage>
</organism>
<dbReference type="InterPro" id="IPR047057">
    <property type="entry name" value="MerR_fam"/>
</dbReference>
<name>A0ABW1UF59_9LACO</name>
<dbReference type="EMBL" id="JBHSSB010000014">
    <property type="protein sequence ID" value="MFC6294339.1"/>
    <property type="molecule type" value="Genomic_DNA"/>
</dbReference>
<dbReference type="SUPFAM" id="SSF46955">
    <property type="entry name" value="Putative DNA-binding domain"/>
    <property type="match status" value="1"/>
</dbReference>
<dbReference type="Proteomes" id="UP001596227">
    <property type="component" value="Unassembled WGS sequence"/>
</dbReference>
<keyword evidence="5" id="KW-1185">Reference proteome</keyword>
<reference evidence="5" key="1">
    <citation type="journal article" date="2019" name="Int. J. Syst. Evol. Microbiol.">
        <title>The Global Catalogue of Microorganisms (GCM) 10K type strain sequencing project: providing services to taxonomists for standard genome sequencing and annotation.</title>
        <authorList>
            <consortium name="The Broad Institute Genomics Platform"/>
            <consortium name="The Broad Institute Genome Sequencing Center for Infectious Disease"/>
            <person name="Wu L."/>
            <person name="Ma J."/>
        </authorList>
    </citation>
    <scope>NUCLEOTIDE SEQUENCE [LARGE SCALE GENOMIC DNA]</scope>
    <source>
        <strain evidence="5">CCM 8934</strain>
    </source>
</reference>
<protein>
    <submittedName>
        <fullName evidence="4">MerR family transcriptional regulator</fullName>
    </submittedName>
</protein>
<dbReference type="PRINTS" id="PR00040">
    <property type="entry name" value="HTHMERR"/>
</dbReference>
<dbReference type="Pfam" id="PF13411">
    <property type="entry name" value="MerR_1"/>
    <property type="match status" value="1"/>
</dbReference>